<evidence type="ECO:0000313" key="2">
    <source>
        <dbReference type="Proteomes" id="UP000199437"/>
    </source>
</evidence>
<dbReference type="EMBL" id="FOIR01000001">
    <property type="protein sequence ID" value="SEW07345.1"/>
    <property type="molecule type" value="Genomic_DNA"/>
</dbReference>
<dbReference type="STRING" id="1267423.SAMN05216290_1603"/>
<proteinExistence type="predicted"/>
<reference evidence="2" key="1">
    <citation type="submission" date="2016-10" db="EMBL/GenBank/DDBJ databases">
        <authorList>
            <person name="Varghese N."/>
            <person name="Submissions S."/>
        </authorList>
    </citation>
    <scope>NUCLEOTIDE SEQUENCE [LARGE SCALE GENOMIC DNA]</scope>
    <source>
        <strain evidence="2">CGMCC 1.12402</strain>
    </source>
</reference>
<evidence type="ECO:0000313" key="1">
    <source>
        <dbReference type="EMBL" id="SEW07345.1"/>
    </source>
</evidence>
<organism evidence="1 2">
    <name type="scientific">Roseivirga pacifica</name>
    <dbReference type="NCBI Taxonomy" id="1267423"/>
    <lineage>
        <taxon>Bacteria</taxon>
        <taxon>Pseudomonadati</taxon>
        <taxon>Bacteroidota</taxon>
        <taxon>Cytophagia</taxon>
        <taxon>Cytophagales</taxon>
        <taxon>Roseivirgaceae</taxon>
        <taxon>Roseivirga</taxon>
    </lineage>
</organism>
<dbReference type="Proteomes" id="UP000199437">
    <property type="component" value="Unassembled WGS sequence"/>
</dbReference>
<keyword evidence="2" id="KW-1185">Reference proteome</keyword>
<dbReference type="AlphaFoldDB" id="A0A1I0P1K0"/>
<name>A0A1I0P1K0_9BACT</name>
<sequence length="60" mass="7500">MGYKDLHETPFGESTIVKLNFFEDYTQAWLPTWIMTPKITEVHIFDFFRRNRLRQTWYPW</sequence>
<gene>
    <name evidence="1" type="ORF">SAMN05216290_1603</name>
</gene>
<accession>A0A1I0P1K0</accession>
<protein>
    <submittedName>
        <fullName evidence="1">Uncharacterized protein</fullName>
    </submittedName>
</protein>